<proteinExistence type="inferred from homology"/>
<dbReference type="NCBIfam" id="TIGR00006">
    <property type="entry name" value="16S rRNA (cytosine(1402)-N(4))-methyltransferase RsmH"/>
    <property type="match status" value="1"/>
</dbReference>
<evidence type="ECO:0000256" key="5">
    <source>
        <dbReference type="ARBA" id="ARBA00022691"/>
    </source>
</evidence>
<dbReference type="STRING" id="1801797.A3G06_00500"/>
<comment type="subcellular location">
    <subcellularLocation>
        <location evidence="6">Cytoplasm</location>
    </subcellularLocation>
</comment>
<dbReference type="EMBL" id="MFVV01000006">
    <property type="protein sequence ID" value="OGJ04180.1"/>
    <property type="molecule type" value="Genomic_DNA"/>
</dbReference>
<dbReference type="InterPro" id="IPR029063">
    <property type="entry name" value="SAM-dependent_MTases_sf"/>
</dbReference>
<keyword evidence="6" id="KW-0963">Cytoplasm</keyword>
<reference evidence="7 8" key="1">
    <citation type="journal article" date="2016" name="Nat. Commun.">
        <title>Thousands of microbial genomes shed light on interconnected biogeochemical processes in an aquifer system.</title>
        <authorList>
            <person name="Anantharaman K."/>
            <person name="Brown C.T."/>
            <person name="Hug L.A."/>
            <person name="Sharon I."/>
            <person name="Castelle C.J."/>
            <person name="Probst A.J."/>
            <person name="Thomas B.C."/>
            <person name="Singh A."/>
            <person name="Wilkins M.J."/>
            <person name="Karaoz U."/>
            <person name="Brodie E.L."/>
            <person name="Williams K.H."/>
            <person name="Hubbard S.S."/>
            <person name="Banfield J.F."/>
        </authorList>
    </citation>
    <scope>NUCLEOTIDE SEQUENCE [LARGE SCALE GENOMIC DNA]</scope>
</reference>
<feature type="binding site" evidence="6">
    <location>
        <position position="105"/>
    </location>
    <ligand>
        <name>S-adenosyl-L-methionine</name>
        <dbReference type="ChEBI" id="CHEBI:59789"/>
    </ligand>
</feature>
<dbReference type="GO" id="GO:0070475">
    <property type="term" value="P:rRNA base methylation"/>
    <property type="evidence" value="ECO:0007669"/>
    <property type="project" value="UniProtKB-UniRule"/>
</dbReference>
<organism evidence="7 8">
    <name type="scientific">Candidatus Nomurabacteria bacterium RIFCSPLOWO2_12_FULL_46_14</name>
    <dbReference type="NCBI Taxonomy" id="1801797"/>
    <lineage>
        <taxon>Bacteria</taxon>
        <taxon>Candidatus Nomuraibacteriota</taxon>
    </lineage>
</organism>
<comment type="function">
    <text evidence="6">Specifically methylates the N4 position of cytidine in position 1402 (C1402) of 16S rRNA.</text>
</comment>
<evidence type="ECO:0000313" key="7">
    <source>
        <dbReference type="EMBL" id="OGJ04180.1"/>
    </source>
</evidence>
<dbReference type="HAMAP" id="MF_01007">
    <property type="entry name" value="16SrRNA_methyltr_H"/>
    <property type="match status" value="1"/>
</dbReference>
<evidence type="ECO:0000256" key="1">
    <source>
        <dbReference type="ARBA" id="ARBA00010396"/>
    </source>
</evidence>
<evidence type="ECO:0000256" key="6">
    <source>
        <dbReference type="HAMAP-Rule" id="MF_01007"/>
    </source>
</evidence>
<feature type="binding site" evidence="6">
    <location>
        <position position="77"/>
    </location>
    <ligand>
        <name>S-adenosyl-L-methionine</name>
        <dbReference type="ChEBI" id="CHEBI:59789"/>
    </ligand>
</feature>
<dbReference type="InterPro" id="IPR002903">
    <property type="entry name" value="RsmH"/>
</dbReference>
<feature type="binding site" evidence="6">
    <location>
        <begin position="33"/>
        <end position="35"/>
    </location>
    <ligand>
        <name>S-adenosyl-L-methionine</name>
        <dbReference type="ChEBI" id="CHEBI:59789"/>
    </ligand>
</feature>
<dbReference type="GO" id="GO:0071424">
    <property type="term" value="F:rRNA (cytosine-N4-)-methyltransferase activity"/>
    <property type="evidence" value="ECO:0007669"/>
    <property type="project" value="UniProtKB-UniRule"/>
</dbReference>
<keyword evidence="5 6" id="KW-0949">S-adenosyl-L-methionine</keyword>
<dbReference type="PANTHER" id="PTHR11265">
    <property type="entry name" value="S-ADENOSYL-METHYLTRANSFERASE MRAW"/>
    <property type="match status" value="1"/>
</dbReference>
<evidence type="ECO:0000256" key="2">
    <source>
        <dbReference type="ARBA" id="ARBA00022552"/>
    </source>
</evidence>
<dbReference type="Gene3D" id="3.40.50.150">
    <property type="entry name" value="Vaccinia Virus protein VP39"/>
    <property type="match status" value="1"/>
</dbReference>
<dbReference type="EC" id="2.1.1.199" evidence="6"/>
<sequence length="297" mass="33705">MESRHKPVLLNETIEGLDLHDGDVVLDGTLGGGGHALEICHRFPGAKIIALDQDAGAIRQAREKFKDCRINFHNENFRNLDKVLVKEGLEKVSAVILDLGLSSDQLQNSSRGFSFMKSEPLFMTMKENPRPDDLTAEMMVNEWREQSLADIIYGYGQERYGRKIARGIVEAREKSRIRTTAELVEIIRQSVPPPYRRGKIHFATRTFQALRIAVNDELRALSEGLAKGFEALKPSGRMAVISFHSLEDRIVKKFFKQKEKENRAKLINKKPIVAGEEELKENPKSRSAKLRIAEKIK</sequence>
<evidence type="ECO:0000256" key="4">
    <source>
        <dbReference type="ARBA" id="ARBA00022679"/>
    </source>
</evidence>
<evidence type="ECO:0000313" key="8">
    <source>
        <dbReference type="Proteomes" id="UP000176192"/>
    </source>
</evidence>
<comment type="similarity">
    <text evidence="1 6">Belongs to the methyltransferase superfamily. RsmH family.</text>
</comment>
<dbReference type="Pfam" id="PF01795">
    <property type="entry name" value="Methyltransf_5"/>
    <property type="match status" value="1"/>
</dbReference>
<dbReference type="PIRSF" id="PIRSF004486">
    <property type="entry name" value="MraW"/>
    <property type="match status" value="1"/>
</dbReference>
<dbReference type="GO" id="GO:0005737">
    <property type="term" value="C:cytoplasm"/>
    <property type="evidence" value="ECO:0007669"/>
    <property type="project" value="UniProtKB-SubCell"/>
</dbReference>
<dbReference type="Proteomes" id="UP000176192">
    <property type="component" value="Unassembled WGS sequence"/>
</dbReference>
<dbReference type="PANTHER" id="PTHR11265:SF0">
    <property type="entry name" value="12S RRNA N4-METHYLCYTIDINE METHYLTRANSFERASE"/>
    <property type="match status" value="1"/>
</dbReference>
<keyword evidence="4 6" id="KW-0808">Transferase</keyword>
<dbReference type="InterPro" id="IPR023397">
    <property type="entry name" value="SAM-dep_MeTrfase_MraW_recog"/>
</dbReference>
<comment type="caution">
    <text evidence="7">The sequence shown here is derived from an EMBL/GenBank/DDBJ whole genome shotgun (WGS) entry which is preliminary data.</text>
</comment>
<dbReference type="SUPFAM" id="SSF53335">
    <property type="entry name" value="S-adenosyl-L-methionine-dependent methyltransferases"/>
    <property type="match status" value="1"/>
</dbReference>
<dbReference type="Gene3D" id="1.10.150.170">
    <property type="entry name" value="Putative methyltransferase TM0872, insert domain"/>
    <property type="match status" value="1"/>
</dbReference>
<comment type="catalytic activity">
    <reaction evidence="6">
        <text>cytidine(1402) in 16S rRNA + S-adenosyl-L-methionine = N(4)-methylcytidine(1402) in 16S rRNA + S-adenosyl-L-homocysteine + H(+)</text>
        <dbReference type="Rhea" id="RHEA:42928"/>
        <dbReference type="Rhea" id="RHEA-COMP:10286"/>
        <dbReference type="Rhea" id="RHEA-COMP:10287"/>
        <dbReference type="ChEBI" id="CHEBI:15378"/>
        <dbReference type="ChEBI" id="CHEBI:57856"/>
        <dbReference type="ChEBI" id="CHEBI:59789"/>
        <dbReference type="ChEBI" id="CHEBI:74506"/>
        <dbReference type="ChEBI" id="CHEBI:82748"/>
        <dbReference type="EC" id="2.1.1.199"/>
    </reaction>
</comment>
<dbReference type="SUPFAM" id="SSF81799">
    <property type="entry name" value="Putative methyltransferase TM0872, insert domain"/>
    <property type="match status" value="1"/>
</dbReference>
<gene>
    <name evidence="6" type="primary">rsmH</name>
    <name evidence="7" type="ORF">A3G06_00500</name>
</gene>
<accession>A0A1F6YCY6</accession>
<keyword evidence="3 6" id="KW-0489">Methyltransferase</keyword>
<feature type="binding site" evidence="6">
    <location>
        <position position="98"/>
    </location>
    <ligand>
        <name>S-adenosyl-L-methionine</name>
        <dbReference type="ChEBI" id="CHEBI:59789"/>
    </ligand>
</feature>
<evidence type="ECO:0000256" key="3">
    <source>
        <dbReference type="ARBA" id="ARBA00022603"/>
    </source>
</evidence>
<name>A0A1F6YCY6_9BACT</name>
<dbReference type="AlphaFoldDB" id="A0A1F6YCY6"/>
<feature type="binding site" evidence="6">
    <location>
        <position position="52"/>
    </location>
    <ligand>
        <name>S-adenosyl-L-methionine</name>
        <dbReference type="ChEBI" id="CHEBI:59789"/>
    </ligand>
</feature>
<keyword evidence="2 6" id="KW-0698">rRNA processing</keyword>
<protein>
    <recommendedName>
        <fullName evidence="6">Ribosomal RNA small subunit methyltransferase H</fullName>
        <ecNumber evidence="6">2.1.1.199</ecNumber>
    </recommendedName>
    <alternativeName>
        <fullName evidence="6">16S rRNA m(4)C1402 methyltransferase</fullName>
    </alternativeName>
    <alternativeName>
        <fullName evidence="6">rRNA (cytosine-N(4)-)-methyltransferase RsmH</fullName>
    </alternativeName>
</protein>